<dbReference type="InterPro" id="IPR037448">
    <property type="entry name" value="Zig-8"/>
</dbReference>
<dbReference type="SUPFAM" id="SSF48726">
    <property type="entry name" value="Immunoglobulin"/>
    <property type="match status" value="1"/>
</dbReference>
<reference evidence="2 3" key="1">
    <citation type="submission" date="2021-06" db="EMBL/GenBank/DDBJ databases">
        <title>Caerostris darwini draft genome.</title>
        <authorList>
            <person name="Kono N."/>
            <person name="Arakawa K."/>
        </authorList>
    </citation>
    <scope>NUCLEOTIDE SEQUENCE [LARGE SCALE GENOMIC DNA]</scope>
</reference>
<dbReference type="Proteomes" id="UP001054837">
    <property type="component" value="Unassembled WGS sequence"/>
</dbReference>
<dbReference type="GO" id="GO:0032589">
    <property type="term" value="C:neuron projection membrane"/>
    <property type="evidence" value="ECO:0007669"/>
    <property type="project" value="TreeGrafter"/>
</dbReference>
<dbReference type="Pfam" id="PF07679">
    <property type="entry name" value="I-set"/>
    <property type="match status" value="1"/>
</dbReference>
<evidence type="ECO:0000313" key="3">
    <source>
        <dbReference type="Proteomes" id="UP001054837"/>
    </source>
</evidence>
<dbReference type="PANTHER" id="PTHR23279:SF36">
    <property type="entry name" value="DEFECTIVE PROBOSCIS EXTENSION RESPONSE 9, ISOFORM A"/>
    <property type="match status" value="1"/>
</dbReference>
<dbReference type="PROSITE" id="PS50835">
    <property type="entry name" value="IG_LIKE"/>
    <property type="match status" value="1"/>
</dbReference>
<proteinExistence type="predicted"/>
<evidence type="ECO:0000259" key="1">
    <source>
        <dbReference type="PROSITE" id="PS50835"/>
    </source>
</evidence>
<dbReference type="InterPro" id="IPR036179">
    <property type="entry name" value="Ig-like_dom_sf"/>
</dbReference>
<dbReference type="InterPro" id="IPR007110">
    <property type="entry name" value="Ig-like_dom"/>
</dbReference>
<dbReference type="InterPro" id="IPR013783">
    <property type="entry name" value="Ig-like_fold"/>
</dbReference>
<dbReference type="PANTHER" id="PTHR23279">
    <property type="entry name" value="DEFECTIVE PROBOSCIS EXTENSION RESPONSE DPR -RELATED"/>
    <property type="match status" value="1"/>
</dbReference>
<dbReference type="EMBL" id="BPLQ01003925">
    <property type="protein sequence ID" value="GIY04378.1"/>
    <property type="molecule type" value="Genomic_DNA"/>
</dbReference>
<protein>
    <submittedName>
        <fullName evidence="2">Ig domain-containing protein</fullName>
    </submittedName>
</protein>
<dbReference type="Gene3D" id="2.60.40.10">
    <property type="entry name" value="Immunoglobulins"/>
    <property type="match status" value="1"/>
</dbReference>
<name>A0AAV4Q3Z3_9ARAC</name>
<feature type="domain" description="Ig-like" evidence="1">
    <location>
        <begin position="56"/>
        <end position="135"/>
    </location>
</feature>
<organism evidence="2 3">
    <name type="scientific">Caerostris darwini</name>
    <dbReference type="NCBI Taxonomy" id="1538125"/>
    <lineage>
        <taxon>Eukaryota</taxon>
        <taxon>Metazoa</taxon>
        <taxon>Ecdysozoa</taxon>
        <taxon>Arthropoda</taxon>
        <taxon>Chelicerata</taxon>
        <taxon>Arachnida</taxon>
        <taxon>Araneae</taxon>
        <taxon>Araneomorphae</taxon>
        <taxon>Entelegynae</taxon>
        <taxon>Araneoidea</taxon>
        <taxon>Araneidae</taxon>
        <taxon>Caerostris</taxon>
    </lineage>
</organism>
<gene>
    <name evidence="2" type="primary">AVEN_137384_1</name>
    <name evidence="2" type="ORF">CDAR_54171</name>
</gene>
<dbReference type="InterPro" id="IPR013098">
    <property type="entry name" value="Ig_I-set"/>
</dbReference>
<sequence length="158" mass="18345">MVLESSIVHESCHIETRNPRRASFFIFNKTDPRIVHRPRVFLYRNAKSSTGSCADPVFVETIPNVTISIGRDAVLQCSVEDLEYYEVSWIKMDTQTVLTSLKHVVTGDKRIRVTNNNLQWKLHISKVEEKDRGFYMYQINTEPMISQLGYLDVQGNYE</sequence>
<dbReference type="GO" id="GO:0050808">
    <property type="term" value="P:synapse organization"/>
    <property type="evidence" value="ECO:0007669"/>
    <property type="project" value="TreeGrafter"/>
</dbReference>
<comment type="caution">
    <text evidence="2">The sequence shown here is derived from an EMBL/GenBank/DDBJ whole genome shotgun (WGS) entry which is preliminary data.</text>
</comment>
<accession>A0AAV4Q3Z3</accession>
<keyword evidence="3" id="KW-1185">Reference proteome</keyword>
<evidence type="ECO:0000313" key="2">
    <source>
        <dbReference type="EMBL" id="GIY04378.1"/>
    </source>
</evidence>
<dbReference type="AlphaFoldDB" id="A0AAV4Q3Z3"/>